<dbReference type="PANTHER" id="PTHR31071">
    <property type="entry name" value="GB|AAF24581.1"/>
    <property type="match status" value="1"/>
</dbReference>
<evidence type="ECO:0000313" key="3">
    <source>
        <dbReference type="EMBL" id="KZV17957.1"/>
    </source>
</evidence>
<sequence>MPTRGHRGTIMEGLIVPTKIRKRGCSSSSSTSSRIHSYRLNKRAILVGKNRSGLRIVHEGSRSTTPVPLWRTTPLRSAIESPNYCQSAKFTQPVSARRLAATLWGMNDMHSPKTSECNSEMIKQHRKVDGVKPVSKREKMQPGWRLHLGSRYLPPHLSDPSHSPTISEKMDRSGTGSHQRRTPSISQRLRSSDQNVGALDSISNASFMEIETRSRVPTSSGSGSGTRNRLKDASNALTTSKELLKIINRIWAHADPPSSSMSLISALHAELERARLQINQFIQEYRSDKREINHLIKCFAEEKASWKSKEEQAVEAAVESIAGELEIERKLRRRLGNLNTKLGKELAEIKASFLKAAKELESEKRAREITEQTCDELAGDIDGERAEVEMLKRDSVKLFESKHQFEEKNSAIKKLRKQLEGFLGTKRDKEVANGTYVSKTKSGSHPNEQEGNGTVEDRIESKENSGDSDLHSIELNMDNNNNDKGFKWARASAVDREPRKLVGNDETMTRNSVSGHVALWSSSVQRSVSDCVESAIQDGGSPYLGEGVDRARYLLEKQAQSRNHLDDTYRYKSGKGLKDQALSRSKSRTLARDYHSLSEQNEQPWSSWDPYTMIQDKSRAIQMTTSKSRMAESQSTRTSKW</sequence>
<evidence type="ECO:0000256" key="1">
    <source>
        <dbReference type="SAM" id="Coils"/>
    </source>
</evidence>
<dbReference type="AlphaFoldDB" id="A0A2Z7AAD0"/>
<proteinExistence type="predicted"/>
<dbReference type="Proteomes" id="UP000250235">
    <property type="component" value="Unassembled WGS sequence"/>
</dbReference>
<feature type="compositionally biased region" description="Polar residues" evidence="2">
    <location>
        <begin position="436"/>
        <end position="452"/>
    </location>
</feature>
<feature type="region of interest" description="Disordered" evidence="2">
    <location>
        <begin position="436"/>
        <end position="471"/>
    </location>
</feature>
<accession>A0A2Z7AAD0</accession>
<keyword evidence="1" id="KW-0175">Coiled coil</keyword>
<dbReference type="EMBL" id="KV017624">
    <property type="protein sequence ID" value="KZV17957.1"/>
    <property type="molecule type" value="Genomic_DNA"/>
</dbReference>
<feature type="region of interest" description="Disordered" evidence="2">
    <location>
        <begin position="125"/>
        <end position="197"/>
    </location>
</feature>
<dbReference type="OrthoDB" id="691984at2759"/>
<feature type="region of interest" description="Disordered" evidence="2">
    <location>
        <begin position="619"/>
        <end position="641"/>
    </location>
</feature>
<dbReference type="InterPro" id="IPR043424">
    <property type="entry name" value="BLT-like"/>
</dbReference>
<gene>
    <name evidence="3" type="ORF">F511_42011</name>
</gene>
<name>A0A2Z7AAD0_9LAMI</name>
<dbReference type="PANTHER" id="PTHR31071:SF7">
    <property type="entry name" value="OS04G0382800 PROTEIN"/>
    <property type="match status" value="1"/>
</dbReference>
<feature type="compositionally biased region" description="Polar residues" evidence="2">
    <location>
        <begin position="621"/>
        <end position="641"/>
    </location>
</feature>
<feature type="coiled-coil region" evidence="1">
    <location>
        <begin position="264"/>
        <end position="291"/>
    </location>
</feature>
<reference evidence="3 4" key="1">
    <citation type="journal article" date="2015" name="Proc. Natl. Acad. Sci. U.S.A.">
        <title>The resurrection genome of Boea hygrometrica: A blueprint for survival of dehydration.</title>
        <authorList>
            <person name="Xiao L."/>
            <person name="Yang G."/>
            <person name="Zhang L."/>
            <person name="Yang X."/>
            <person name="Zhao S."/>
            <person name="Ji Z."/>
            <person name="Zhou Q."/>
            <person name="Hu M."/>
            <person name="Wang Y."/>
            <person name="Chen M."/>
            <person name="Xu Y."/>
            <person name="Jin H."/>
            <person name="Xiao X."/>
            <person name="Hu G."/>
            <person name="Bao F."/>
            <person name="Hu Y."/>
            <person name="Wan P."/>
            <person name="Li L."/>
            <person name="Deng X."/>
            <person name="Kuang T."/>
            <person name="Xiang C."/>
            <person name="Zhu J.K."/>
            <person name="Oliver M.J."/>
            <person name="He Y."/>
        </authorList>
    </citation>
    <scope>NUCLEOTIDE SEQUENCE [LARGE SCALE GENOMIC DNA]</scope>
    <source>
        <strain evidence="4">cv. XS01</strain>
    </source>
</reference>
<feature type="compositionally biased region" description="Low complexity" evidence="2">
    <location>
        <begin position="153"/>
        <end position="164"/>
    </location>
</feature>
<feature type="compositionally biased region" description="Low complexity" evidence="2">
    <location>
        <begin position="215"/>
        <end position="227"/>
    </location>
</feature>
<keyword evidence="4" id="KW-1185">Reference proteome</keyword>
<feature type="compositionally biased region" description="Basic and acidic residues" evidence="2">
    <location>
        <begin position="127"/>
        <end position="140"/>
    </location>
</feature>
<feature type="compositionally biased region" description="Basic and acidic residues" evidence="2">
    <location>
        <begin position="455"/>
        <end position="471"/>
    </location>
</feature>
<organism evidence="3 4">
    <name type="scientific">Dorcoceras hygrometricum</name>
    <dbReference type="NCBI Taxonomy" id="472368"/>
    <lineage>
        <taxon>Eukaryota</taxon>
        <taxon>Viridiplantae</taxon>
        <taxon>Streptophyta</taxon>
        <taxon>Embryophyta</taxon>
        <taxon>Tracheophyta</taxon>
        <taxon>Spermatophyta</taxon>
        <taxon>Magnoliopsida</taxon>
        <taxon>eudicotyledons</taxon>
        <taxon>Gunneridae</taxon>
        <taxon>Pentapetalae</taxon>
        <taxon>asterids</taxon>
        <taxon>lamiids</taxon>
        <taxon>Lamiales</taxon>
        <taxon>Gesneriaceae</taxon>
        <taxon>Didymocarpoideae</taxon>
        <taxon>Trichosporeae</taxon>
        <taxon>Loxocarpinae</taxon>
        <taxon>Dorcoceras</taxon>
    </lineage>
</organism>
<evidence type="ECO:0000313" key="4">
    <source>
        <dbReference type="Proteomes" id="UP000250235"/>
    </source>
</evidence>
<evidence type="ECO:0000256" key="2">
    <source>
        <dbReference type="SAM" id="MobiDB-lite"/>
    </source>
</evidence>
<protein>
    <submittedName>
        <fullName evidence="3">Uncharacterized protein</fullName>
    </submittedName>
</protein>
<feature type="compositionally biased region" description="Polar residues" evidence="2">
    <location>
        <begin position="174"/>
        <end position="197"/>
    </location>
</feature>
<feature type="region of interest" description="Disordered" evidence="2">
    <location>
        <begin position="210"/>
        <end position="234"/>
    </location>
</feature>